<feature type="compositionally biased region" description="Polar residues" evidence="1">
    <location>
        <begin position="273"/>
        <end position="285"/>
    </location>
</feature>
<feature type="signal peptide" evidence="3">
    <location>
        <begin position="1"/>
        <end position="30"/>
    </location>
</feature>
<keyword evidence="2" id="KW-1133">Transmembrane helix</keyword>
<evidence type="ECO:0000256" key="2">
    <source>
        <dbReference type="SAM" id="Phobius"/>
    </source>
</evidence>
<evidence type="ECO:0000313" key="4">
    <source>
        <dbReference type="EMBL" id="KAF2084209.1"/>
    </source>
</evidence>
<accession>A0A9P4LUJ3</accession>
<dbReference type="OrthoDB" id="4065319at2759"/>
<proteinExistence type="predicted"/>
<evidence type="ECO:0000256" key="3">
    <source>
        <dbReference type="SAM" id="SignalP"/>
    </source>
</evidence>
<dbReference type="PANTHER" id="PTHR36089">
    <property type="entry name" value="CHITIN SYNTHASE 3 COMPLEX PROTEIN CSI2-RELATED"/>
    <property type="match status" value="1"/>
</dbReference>
<dbReference type="InterPro" id="IPR051009">
    <property type="entry name" value="PRM"/>
</dbReference>
<protein>
    <submittedName>
        <fullName evidence="4">Uncharacterized protein</fullName>
    </submittedName>
</protein>
<sequence>MRSSSASLGRQLRTPVLSLCVLMALTSTAATTASSTTTDTAASTGSTATSTDGTATSTTSASSAAATTTAATSVYHLSDLPTLAGAGIPTITIPNLSSAPFMQKSNYPEGTVFICVGALLGFFGACILAWRGLVALSLRRSVKRAAHAQHLADTKPTHRSPGGNGHNVYSALYAGSNMSLDQLAKTAGPKSPLEKTRHLAASSASTLFFSPTAVAGASITATNRSSSHLPSGYYAPGSGNRARSMAFPSPPESPGLPPQSRDGHGFEHKPSSPLYSQHQRPQTAGSRGGLDSPGFMRGGFGSGSAGGSAGVYGGGGGHGHSTSTLNLNVAPQGRAPSAYLEDLFESHGGGAGTGTGAGERL</sequence>
<reference evidence="4" key="1">
    <citation type="journal article" date="2020" name="Stud. Mycol.">
        <title>101 Dothideomycetes genomes: a test case for predicting lifestyles and emergence of pathogens.</title>
        <authorList>
            <person name="Haridas S."/>
            <person name="Albert R."/>
            <person name="Binder M."/>
            <person name="Bloem J."/>
            <person name="Labutti K."/>
            <person name="Salamov A."/>
            <person name="Andreopoulos B."/>
            <person name="Baker S."/>
            <person name="Barry K."/>
            <person name="Bills G."/>
            <person name="Bluhm B."/>
            <person name="Cannon C."/>
            <person name="Castanera R."/>
            <person name="Culley D."/>
            <person name="Daum C."/>
            <person name="Ezra D."/>
            <person name="Gonzalez J."/>
            <person name="Henrissat B."/>
            <person name="Kuo A."/>
            <person name="Liang C."/>
            <person name="Lipzen A."/>
            <person name="Lutzoni F."/>
            <person name="Magnuson J."/>
            <person name="Mondo S."/>
            <person name="Nolan M."/>
            <person name="Ohm R."/>
            <person name="Pangilinan J."/>
            <person name="Park H.-J."/>
            <person name="Ramirez L."/>
            <person name="Alfaro M."/>
            <person name="Sun H."/>
            <person name="Tritt A."/>
            <person name="Yoshinaga Y."/>
            <person name="Zwiers L.-H."/>
            <person name="Turgeon B."/>
            <person name="Goodwin S."/>
            <person name="Spatafora J."/>
            <person name="Crous P."/>
            <person name="Grigoriev I."/>
        </authorList>
    </citation>
    <scope>NUCLEOTIDE SEQUENCE</scope>
    <source>
        <strain evidence="4">CBS 121410</strain>
    </source>
</reference>
<dbReference type="PANTHER" id="PTHR36089:SF1">
    <property type="entry name" value="CHITIN SYNTHASE 3 COMPLEX PROTEIN CSI2-RELATED"/>
    <property type="match status" value="1"/>
</dbReference>
<keyword evidence="2" id="KW-0812">Transmembrane</keyword>
<feature type="chain" id="PRO_5040199367" evidence="3">
    <location>
        <begin position="31"/>
        <end position="361"/>
    </location>
</feature>
<keyword evidence="5" id="KW-1185">Reference proteome</keyword>
<dbReference type="EMBL" id="ML978744">
    <property type="protein sequence ID" value="KAF2084209.1"/>
    <property type="molecule type" value="Genomic_DNA"/>
</dbReference>
<feature type="region of interest" description="Disordered" evidence="1">
    <location>
        <begin position="222"/>
        <end position="302"/>
    </location>
</feature>
<feature type="compositionally biased region" description="Basic and acidic residues" evidence="1">
    <location>
        <begin position="261"/>
        <end position="270"/>
    </location>
</feature>
<dbReference type="AlphaFoldDB" id="A0A9P4LUJ3"/>
<keyword evidence="3" id="KW-0732">Signal</keyword>
<evidence type="ECO:0000256" key="1">
    <source>
        <dbReference type="SAM" id="MobiDB-lite"/>
    </source>
</evidence>
<name>A0A9P4LUJ3_9PEZI</name>
<evidence type="ECO:0000313" key="5">
    <source>
        <dbReference type="Proteomes" id="UP000799776"/>
    </source>
</evidence>
<comment type="caution">
    <text evidence="4">The sequence shown here is derived from an EMBL/GenBank/DDBJ whole genome shotgun (WGS) entry which is preliminary data.</text>
</comment>
<feature type="transmembrane region" description="Helical" evidence="2">
    <location>
        <begin position="111"/>
        <end position="134"/>
    </location>
</feature>
<dbReference type="GO" id="GO:0000324">
    <property type="term" value="C:fungal-type vacuole"/>
    <property type="evidence" value="ECO:0007669"/>
    <property type="project" value="TreeGrafter"/>
</dbReference>
<keyword evidence="2" id="KW-0472">Membrane</keyword>
<organism evidence="4 5">
    <name type="scientific">Saccharata proteae CBS 121410</name>
    <dbReference type="NCBI Taxonomy" id="1314787"/>
    <lineage>
        <taxon>Eukaryota</taxon>
        <taxon>Fungi</taxon>
        <taxon>Dikarya</taxon>
        <taxon>Ascomycota</taxon>
        <taxon>Pezizomycotina</taxon>
        <taxon>Dothideomycetes</taxon>
        <taxon>Dothideomycetes incertae sedis</taxon>
        <taxon>Botryosphaeriales</taxon>
        <taxon>Saccharataceae</taxon>
        <taxon>Saccharata</taxon>
    </lineage>
</organism>
<gene>
    <name evidence="4" type="ORF">K490DRAFT_76006</name>
</gene>
<dbReference type="Proteomes" id="UP000799776">
    <property type="component" value="Unassembled WGS sequence"/>
</dbReference>
<feature type="compositionally biased region" description="Pro residues" evidence="1">
    <location>
        <begin position="248"/>
        <end position="257"/>
    </location>
</feature>
<feature type="region of interest" description="Disordered" evidence="1">
    <location>
        <begin position="36"/>
        <end position="62"/>
    </location>
</feature>